<accession>A0A0A8L3Z0</accession>
<evidence type="ECO:0000256" key="1">
    <source>
        <dbReference type="ARBA" id="ARBA00004141"/>
    </source>
</evidence>
<evidence type="ECO:0000256" key="2">
    <source>
        <dbReference type="ARBA" id="ARBA00022692"/>
    </source>
</evidence>
<dbReference type="GO" id="GO:0016020">
    <property type="term" value="C:membrane"/>
    <property type="evidence" value="ECO:0007669"/>
    <property type="project" value="UniProtKB-SubCell"/>
</dbReference>
<dbReference type="GO" id="GO:0061024">
    <property type="term" value="P:membrane organization"/>
    <property type="evidence" value="ECO:0007669"/>
    <property type="project" value="TreeGrafter"/>
</dbReference>
<name>A0A0A8L3Z0_9SACH</name>
<sequence length="296" mass="33936">MSGRSGNGSGNHNTNNAGAKNGNGKTNGNSNRSNQRPVAPLSAVFRTKLKQPQFYWFLGHTLCLYYYIQYMLSFREQSVKTNYRKIMLCIVISYGIVLHQYVKSKQLTFQWSNLKQQIRQLDNLQYFTLSIALLTCSLLGGKTLTQTESSMVIYSLFHALNYFKENVLPFIPMSSILKGSLSNKISYFIANFNGSFFNAAVISELVTMCKVCLMLPIQLVSVLVSFNAKSLFTLLSIWAYAIFFKLRYNQSEQMRLLCNQNQQVIENFISTRFPMLMDKWLGIKHLAKVFFDRILA</sequence>
<gene>
    <name evidence="7" type="ORF">KLDO_g1230</name>
</gene>
<evidence type="ECO:0000256" key="5">
    <source>
        <dbReference type="SAM" id="MobiDB-lite"/>
    </source>
</evidence>
<dbReference type="EMBL" id="CCBQ010000019">
    <property type="protein sequence ID" value="CDO92921.1"/>
    <property type="molecule type" value="Genomic_DNA"/>
</dbReference>
<dbReference type="InterPro" id="IPR051645">
    <property type="entry name" value="PER33/POM33_regulator"/>
</dbReference>
<feature type="transmembrane region" description="Helical" evidence="6">
    <location>
        <begin position="226"/>
        <end position="246"/>
    </location>
</feature>
<comment type="caution">
    <text evidence="7">The sequence shown here is derived from an EMBL/GenBank/DDBJ whole genome shotgun (WGS) entry which is preliminary data.</text>
</comment>
<dbReference type="GO" id="GO:0071786">
    <property type="term" value="P:endoplasmic reticulum tubular network organization"/>
    <property type="evidence" value="ECO:0007669"/>
    <property type="project" value="TreeGrafter"/>
</dbReference>
<reference evidence="7 8" key="1">
    <citation type="submission" date="2014-03" db="EMBL/GenBank/DDBJ databases">
        <title>The genome of Kluyveromyces dobzhanskii.</title>
        <authorList>
            <person name="Nystedt B."/>
            <person name="Astrom S."/>
        </authorList>
    </citation>
    <scope>NUCLEOTIDE SEQUENCE [LARGE SCALE GENOMIC DNA]</scope>
    <source>
        <strain evidence="7 8">CBS 2104</strain>
    </source>
</reference>
<organism evidence="7 8">
    <name type="scientific">Kluyveromyces dobzhanskii CBS 2104</name>
    <dbReference type="NCBI Taxonomy" id="1427455"/>
    <lineage>
        <taxon>Eukaryota</taxon>
        <taxon>Fungi</taxon>
        <taxon>Dikarya</taxon>
        <taxon>Ascomycota</taxon>
        <taxon>Saccharomycotina</taxon>
        <taxon>Saccharomycetes</taxon>
        <taxon>Saccharomycetales</taxon>
        <taxon>Saccharomycetaceae</taxon>
        <taxon>Kluyveromyces</taxon>
    </lineage>
</organism>
<evidence type="ECO:0000313" key="7">
    <source>
        <dbReference type="EMBL" id="CDO92921.1"/>
    </source>
</evidence>
<dbReference type="GO" id="GO:0005783">
    <property type="term" value="C:endoplasmic reticulum"/>
    <property type="evidence" value="ECO:0007669"/>
    <property type="project" value="TreeGrafter"/>
</dbReference>
<evidence type="ECO:0000313" key="8">
    <source>
        <dbReference type="Proteomes" id="UP000031516"/>
    </source>
</evidence>
<dbReference type="AlphaFoldDB" id="A0A0A8L3Z0"/>
<protein>
    <submittedName>
        <fullName evidence="7">WGS project CCBQ000000000 data, contig 00099</fullName>
    </submittedName>
</protein>
<dbReference type="OrthoDB" id="5581259at2759"/>
<evidence type="ECO:0000256" key="3">
    <source>
        <dbReference type="ARBA" id="ARBA00022989"/>
    </source>
</evidence>
<evidence type="ECO:0000256" key="4">
    <source>
        <dbReference type="ARBA" id="ARBA00023136"/>
    </source>
</evidence>
<feature type="compositionally biased region" description="Low complexity" evidence="5">
    <location>
        <begin position="10"/>
        <end position="34"/>
    </location>
</feature>
<keyword evidence="3 6" id="KW-1133">Transmembrane helix</keyword>
<dbReference type="PANTHER" id="PTHR12703:SF4">
    <property type="entry name" value="TRANSMEMBRANE PROTEIN 33"/>
    <property type="match status" value="1"/>
</dbReference>
<dbReference type="Proteomes" id="UP000031516">
    <property type="component" value="Unassembled WGS sequence"/>
</dbReference>
<dbReference type="PANTHER" id="PTHR12703">
    <property type="entry name" value="TRANSMEMBRANE PROTEIN 33"/>
    <property type="match status" value="1"/>
</dbReference>
<evidence type="ECO:0000256" key="6">
    <source>
        <dbReference type="SAM" id="Phobius"/>
    </source>
</evidence>
<comment type="subcellular location">
    <subcellularLocation>
        <location evidence="1">Membrane</location>
        <topology evidence="1">Multi-pass membrane protein</topology>
    </subcellularLocation>
</comment>
<feature type="transmembrane region" description="Helical" evidence="6">
    <location>
        <begin position="54"/>
        <end position="74"/>
    </location>
</feature>
<keyword evidence="2 6" id="KW-0812">Transmembrane</keyword>
<feature type="region of interest" description="Disordered" evidence="5">
    <location>
        <begin position="1"/>
        <end position="36"/>
    </location>
</feature>
<keyword evidence="8" id="KW-1185">Reference proteome</keyword>
<proteinExistence type="predicted"/>
<feature type="transmembrane region" description="Helical" evidence="6">
    <location>
        <begin position="185"/>
        <end position="206"/>
    </location>
</feature>
<keyword evidence="4 6" id="KW-0472">Membrane</keyword>